<gene>
    <name evidence="8" type="ORF">HHL15_21400</name>
</gene>
<reference evidence="8 9" key="1">
    <citation type="submission" date="2020-04" db="EMBL/GenBank/DDBJ databases">
        <title>Zoogloea sp. G-4-1-14 isolated from soil.</title>
        <authorList>
            <person name="Dahal R.H."/>
        </authorList>
    </citation>
    <scope>NUCLEOTIDE SEQUENCE [LARGE SCALE GENOMIC DNA]</scope>
    <source>
        <strain evidence="8 9">G-4-1-14</strain>
    </source>
</reference>
<feature type="transmembrane region" description="Helical" evidence="7">
    <location>
        <begin position="100"/>
        <end position="117"/>
    </location>
</feature>
<keyword evidence="3" id="KW-1003">Cell membrane</keyword>
<evidence type="ECO:0000256" key="1">
    <source>
        <dbReference type="ARBA" id="ARBA00004651"/>
    </source>
</evidence>
<accession>A0A848GB13</accession>
<comment type="subcellular location">
    <subcellularLocation>
        <location evidence="1">Cell membrane</location>
        <topology evidence="1">Multi-pass membrane protein</topology>
    </subcellularLocation>
</comment>
<name>A0A848GB13_9RHOO</name>
<dbReference type="Proteomes" id="UP000580043">
    <property type="component" value="Unassembled WGS sequence"/>
</dbReference>
<dbReference type="InterPro" id="IPR032808">
    <property type="entry name" value="DoxX"/>
</dbReference>
<feature type="transmembrane region" description="Helical" evidence="7">
    <location>
        <begin position="145"/>
        <end position="164"/>
    </location>
</feature>
<evidence type="ECO:0000313" key="8">
    <source>
        <dbReference type="EMBL" id="NML28322.1"/>
    </source>
</evidence>
<dbReference type="PANTHER" id="PTHR33452:SF7">
    <property type="entry name" value="DOXX FAMILY PROTEIN"/>
    <property type="match status" value="1"/>
</dbReference>
<evidence type="ECO:0000256" key="6">
    <source>
        <dbReference type="ARBA" id="ARBA00023136"/>
    </source>
</evidence>
<evidence type="ECO:0000313" key="9">
    <source>
        <dbReference type="Proteomes" id="UP000580043"/>
    </source>
</evidence>
<dbReference type="InterPro" id="IPR051907">
    <property type="entry name" value="DoxX-like_oxidoreductase"/>
</dbReference>
<protein>
    <submittedName>
        <fullName evidence="8">DoxX family protein</fullName>
    </submittedName>
</protein>
<keyword evidence="6 7" id="KW-0472">Membrane</keyword>
<dbReference type="RefSeq" id="WP_169147851.1">
    <property type="nucleotide sequence ID" value="NZ_JABBGA010000025.1"/>
</dbReference>
<feature type="transmembrane region" description="Helical" evidence="7">
    <location>
        <begin position="75"/>
        <end position="93"/>
    </location>
</feature>
<evidence type="ECO:0000256" key="3">
    <source>
        <dbReference type="ARBA" id="ARBA00022475"/>
    </source>
</evidence>
<evidence type="ECO:0000256" key="5">
    <source>
        <dbReference type="ARBA" id="ARBA00022989"/>
    </source>
</evidence>
<dbReference type="GO" id="GO:0005886">
    <property type="term" value="C:plasma membrane"/>
    <property type="evidence" value="ECO:0007669"/>
    <property type="project" value="UniProtKB-SubCell"/>
</dbReference>
<comment type="similarity">
    <text evidence="2">Belongs to the DoxX family.</text>
</comment>
<keyword evidence="5 7" id="KW-1133">Transmembrane helix</keyword>
<keyword evidence="9" id="KW-1185">Reference proteome</keyword>
<comment type="caution">
    <text evidence="8">The sequence shown here is derived from an EMBL/GenBank/DDBJ whole genome shotgun (WGS) entry which is preliminary data.</text>
</comment>
<evidence type="ECO:0000256" key="2">
    <source>
        <dbReference type="ARBA" id="ARBA00006679"/>
    </source>
</evidence>
<evidence type="ECO:0000256" key="4">
    <source>
        <dbReference type="ARBA" id="ARBA00022692"/>
    </source>
</evidence>
<dbReference type="PANTHER" id="PTHR33452">
    <property type="entry name" value="OXIDOREDUCTASE CATD-RELATED"/>
    <property type="match status" value="1"/>
</dbReference>
<dbReference type="EMBL" id="JABBGA010000025">
    <property type="protein sequence ID" value="NML28322.1"/>
    <property type="molecule type" value="Genomic_DNA"/>
</dbReference>
<organism evidence="8 9">
    <name type="scientific">Zoogloea dura</name>
    <dbReference type="NCBI Taxonomy" id="2728840"/>
    <lineage>
        <taxon>Bacteria</taxon>
        <taxon>Pseudomonadati</taxon>
        <taxon>Pseudomonadota</taxon>
        <taxon>Betaproteobacteria</taxon>
        <taxon>Rhodocyclales</taxon>
        <taxon>Zoogloeaceae</taxon>
        <taxon>Zoogloea</taxon>
    </lineage>
</organism>
<keyword evidence="4 7" id="KW-0812">Transmembrane</keyword>
<sequence length="181" mass="19569">MNTASAPLLSASLDLLRAGLRGLDGAGQWAALLGLRLVLAWEFFESGLEKLHGSNWFDDIRERFPFPFDQVPTDISWQLATTFELAGGIALLLGLGTRFFGVSLAVLTVVATAAVHWPEAWGSLAELAQGYAISDEGFGNFKLPVIFLAMLLPLILLGPGRLSVDAWIRHRVLLSGAARQP</sequence>
<dbReference type="AlphaFoldDB" id="A0A848GB13"/>
<dbReference type="Pfam" id="PF07681">
    <property type="entry name" value="DoxX"/>
    <property type="match status" value="1"/>
</dbReference>
<evidence type="ECO:0000256" key="7">
    <source>
        <dbReference type="SAM" id="Phobius"/>
    </source>
</evidence>
<proteinExistence type="inferred from homology"/>